<keyword evidence="3" id="KW-1185">Reference proteome</keyword>
<organism evidence="2 3">
    <name type="scientific">Letharia lupina</name>
    <dbReference type="NCBI Taxonomy" id="560253"/>
    <lineage>
        <taxon>Eukaryota</taxon>
        <taxon>Fungi</taxon>
        <taxon>Dikarya</taxon>
        <taxon>Ascomycota</taxon>
        <taxon>Pezizomycotina</taxon>
        <taxon>Lecanoromycetes</taxon>
        <taxon>OSLEUM clade</taxon>
        <taxon>Lecanoromycetidae</taxon>
        <taxon>Lecanorales</taxon>
        <taxon>Lecanorineae</taxon>
        <taxon>Parmeliaceae</taxon>
        <taxon>Letharia</taxon>
    </lineage>
</organism>
<comment type="caution">
    <text evidence="2">The sequence shown here is derived from an EMBL/GenBank/DDBJ whole genome shotgun (WGS) entry which is preliminary data.</text>
</comment>
<evidence type="ECO:0000313" key="2">
    <source>
        <dbReference type="EMBL" id="KAF6217696.1"/>
    </source>
</evidence>
<reference evidence="2 3" key="1">
    <citation type="journal article" date="2020" name="Genomics">
        <title>Complete, high-quality genomes from long-read metagenomic sequencing of two wolf lichen thalli reveals enigmatic genome architecture.</title>
        <authorList>
            <person name="McKenzie S.K."/>
            <person name="Walston R.F."/>
            <person name="Allen J.L."/>
        </authorList>
    </citation>
    <scope>NUCLEOTIDE SEQUENCE [LARGE SCALE GENOMIC DNA]</scope>
    <source>
        <strain evidence="2">WasteWater1</strain>
    </source>
</reference>
<protein>
    <submittedName>
        <fullName evidence="2">Uncharacterized protein</fullName>
    </submittedName>
</protein>
<dbReference type="RefSeq" id="XP_037147131.1">
    <property type="nucleotide sequence ID" value="XM_037297421.1"/>
</dbReference>
<dbReference type="GeneID" id="59334924"/>
<gene>
    <name evidence="2" type="ORF">HO133_006523</name>
</gene>
<dbReference type="EMBL" id="JACCJB010000025">
    <property type="protein sequence ID" value="KAF6217696.1"/>
    <property type="molecule type" value="Genomic_DNA"/>
</dbReference>
<dbReference type="AlphaFoldDB" id="A0A8H6C6R6"/>
<dbReference type="SUPFAM" id="SSF50494">
    <property type="entry name" value="Trypsin-like serine proteases"/>
    <property type="match status" value="1"/>
</dbReference>
<dbReference type="Proteomes" id="UP000593566">
    <property type="component" value="Unassembled WGS sequence"/>
</dbReference>
<accession>A0A8H6C6R6</accession>
<name>A0A8H6C6R6_9LECA</name>
<feature type="region of interest" description="Disordered" evidence="1">
    <location>
        <begin position="641"/>
        <end position="664"/>
    </location>
</feature>
<evidence type="ECO:0000313" key="3">
    <source>
        <dbReference type="Proteomes" id="UP000593566"/>
    </source>
</evidence>
<sequence>MPLVERYNDWDVTDRSFDDPHTLEFDHRIEADAAISGTGLANVENNVKATCIITVLKPEFGWTQVGHSWVYDPSRKQTDLNSIWRNNLADCVQYDKEFLRHCFCNSATNPATAYVGSEAEALSGKIDALEWPSGTTEFVSRFAPAGQYIIGPRFCSAYHLGHGYVGTAGHCLDKALLDSQLDELRVVFNWLGDVVSKKTFTDSQVFNIERVVLCDTHGPAPAPTDPVETARWARRWDSAVLKLRGTPNQLSLLKKARLSTKPPSFGSPVYNIGSPLGTQLKVSGRGHVLRHSLVGNDGDPFSHVIAGYGTYTTDMDQFEGKSIKSFSEFLLICLRSDAFAVECWADEFAKHSRNYIIAAEVNALLEKQEPNNNFYRIHPKFLRTLTGKPRDSPLIKDATNLCPGDLGTNKELRTGGRYQAVFSRHHFDSKDVYLRNATGRVDRSAIFLTPLNVLLSEYDACVLTIKFAGKTKAFGKPDAGSSVIITIGAAQWVIQNPDFHKCSSATIPLGTDAWSMTFDLAAQQHDIPNSCLHAPRGLTAWTAIRLDQPTQNPPSVVGLSLSIKRASFPFPAETNWPPERKDVTANPEETELSWPEETFEFATTAGDTSGASQMDGIPETMVAENYRGSLWTWEAPINRVWTNPRQPSQGLRDPLMDSTDELLA</sequence>
<dbReference type="InterPro" id="IPR009003">
    <property type="entry name" value="Peptidase_S1_PA"/>
</dbReference>
<proteinExistence type="predicted"/>
<evidence type="ECO:0000256" key="1">
    <source>
        <dbReference type="SAM" id="MobiDB-lite"/>
    </source>
</evidence>